<sequence length="51" mass="6464">MYEDIFYDIIRRIFQMGIHLDQYHHSFHEVNLNLLNFDIQFVHYDLRQMFS</sequence>
<reference evidence="1 2" key="1">
    <citation type="submission" date="2018-11" db="EMBL/GenBank/DDBJ databases">
        <authorList>
            <consortium name="Pathogen Informatics"/>
        </authorList>
    </citation>
    <scope>NUCLEOTIDE SEQUENCE [LARGE SCALE GENOMIC DNA]</scope>
    <source>
        <strain evidence="1 2">Zambia</strain>
    </source>
</reference>
<name>A0A3P7WNZ0_9TREM</name>
<evidence type="ECO:0000313" key="2">
    <source>
        <dbReference type="Proteomes" id="UP000277204"/>
    </source>
</evidence>
<organism evidence="1 2">
    <name type="scientific">Schistosoma margrebowiei</name>
    <dbReference type="NCBI Taxonomy" id="48269"/>
    <lineage>
        <taxon>Eukaryota</taxon>
        <taxon>Metazoa</taxon>
        <taxon>Spiralia</taxon>
        <taxon>Lophotrochozoa</taxon>
        <taxon>Platyhelminthes</taxon>
        <taxon>Trematoda</taxon>
        <taxon>Digenea</taxon>
        <taxon>Strigeidida</taxon>
        <taxon>Schistosomatoidea</taxon>
        <taxon>Schistosomatidae</taxon>
        <taxon>Schistosoma</taxon>
    </lineage>
</organism>
<accession>A0A3P7WNZ0</accession>
<dbReference type="Proteomes" id="UP000277204">
    <property type="component" value="Unassembled WGS sequence"/>
</dbReference>
<dbReference type="EMBL" id="UZAI01000740">
    <property type="protein sequence ID" value="VDO56009.1"/>
    <property type="molecule type" value="Genomic_DNA"/>
</dbReference>
<protein>
    <submittedName>
        <fullName evidence="1">Uncharacterized protein</fullName>
    </submittedName>
</protein>
<gene>
    <name evidence="1" type="ORF">SMRZ_LOCUS2783</name>
</gene>
<dbReference type="AlphaFoldDB" id="A0A3P7WNZ0"/>
<keyword evidence="2" id="KW-1185">Reference proteome</keyword>
<evidence type="ECO:0000313" key="1">
    <source>
        <dbReference type="EMBL" id="VDO56009.1"/>
    </source>
</evidence>
<proteinExistence type="predicted"/>